<accession>A0A419EUP6</accession>
<dbReference type="InterPro" id="IPR029063">
    <property type="entry name" value="SAM-dependent_MTases_sf"/>
</dbReference>
<reference evidence="1 2" key="1">
    <citation type="journal article" date="2017" name="ISME J.">
        <title>Energy and carbon metabolisms in a deep terrestrial subsurface fluid microbial community.</title>
        <authorList>
            <person name="Momper L."/>
            <person name="Jungbluth S.P."/>
            <person name="Lee M.D."/>
            <person name="Amend J.P."/>
        </authorList>
    </citation>
    <scope>NUCLEOTIDE SEQUENCE [LARGE SCALE GENOMIC DNA]</scope>
    <source>
        <strain evidence="1">SURF_17</strain>
    </source>
</reference>
<comment type="caution">
    <text evidence="1">The sequence shown here is derived from an EMBL/GenBank/DDBJ whole genome shotgun (WGS) entry which is preliminary data.</text>
</comment>
<dbReference type="Pfam" id="PF13489">
    <property type="entry name" value="Methyltransf_23"/>
    <property type="match status" value="1"/>
</dbReference>
<dbReference type="SUPFAM" id="SSF53335">
    <property type="entry name" value="S-adenosyl-L-methionine-dependent methyltransferases"/>
    <property type="match status" value="1"/>
</dbReference>
<dbReference type="GO" id="GO:0008168">
    <property type="term" value="F:methyltransferase activity"/>
    <property type="evidence" value="ECO:0007669"/>
    <property type="project" value="UniProtKB-KW"/>
</dbReference>
<dbReference type="GO" id="GO:0032259">
    <property type="term" value="P:methylation"/>
    <property type="evidence" value="ECO:0007669"/>
    <property type="project" value="UniProtKB-KW"/>
</dbReference>
<dbReference type="AlphaFoldDB" id="A0A419EUP6"/>
<dbReference type="PANTHER" id="PTHR43861:SF6">
    <property type="entry name" value="METHYLTRANSFERASE TYPE 11"/>
    <property type="match status" value="1"/>
</dbReference>
<dbReference type="PANTHER" id="PTHR43861">
    <property type="entry name" value="TRANS-ACONITATE 2-METHYLTRANSFERASE-RELATED"/>
    <property type="match status" value="1"/>
</dbReference>
<sequence length="293" mass="33393">MNHDCPLCKNSRCDLLFRKGEMTVFRCSSCTLVFAWPQLSEESIHELYDQSYYDSWGIQQDESVRDMKKLTFKLRLKDIERVIAPGRVLDVGCATGYFLEAAIERGWDAYGIEINPYAVERAHEHLGERVVRGTIEDALFEPSFFDAITMSDVLEHVRGPLATLARVRELLRPGGVVAITTPNIASITARLLRSRWPHVKAEHQFYFSPRSLTHLLDMAGFRLLHLRPAAKALTLNYIYAQRNVSKVPILTPLVVSLLKFLPDSLRRRPLYFLAGELFAIARKDATSDRARTA</sequence>
<dbReference type="EMBL" id="QZKI01000095">
    <property type="protein sequence ID" value="RJP68017.1"/>
    <property type="molecule type" value="Genomic_DNA"/>
</dbReference>
<name>A0A419EUP6_9BACT</name>
<dbReference type="CDD" id="cd02440">
    <property type="entry name" value="AdoMet_MTases"/>
    <property type="match status" value="1"/>
</dbReference>
<proteinExistence type="predicted"/>
<keyword evidence="1" id="KW-0489">Methyltransferase</keyword>
<gene>
    <name evidence="1" type="ORF">C4532_13325</name>
</gene>
<organism evidence="1 2">
    <name type="scientific">Candidatus Abyssobacteria bacterium SURF_17</name>
    <dbReference type="NCBI Taxonomy" id="2093361"/>
    <lineage>
        <taxon>Bacteria</taxon>
        <taxon>Pseudomonadati</taxon>
        <taxon>Candidatus Hydrogenedentota</taxon>
        <taxon>Candidatus Abyssobacteria</taxon>
    </lineage>
</organism>
<protein>
    <submittedName>
        <fullName evidence="1">Class I SAM-dependent methyltransferase</fullName>
    </submittedName>
</protein>
<evidence type="ECO:0000313" key="1">
    <source>
        <dbReference type="EMBL" id="RJP68017.1"/>
    </source>
</evidence>
<evidence type="ECO:0000313" key="2">
    <source>
        <dbReference type="Proteomes" id="UP000285961"/>
    </source>
</evidence>
<dbReference type="Proteomes" id="UP000285961">
    <property type="component" value="Unassembled WGS sequence"/>
</dbReference>
<keyword evidence="1" id="KW-0808">Transferase</keyword>
<dbReference type="Gene3D" id="3.40.50.150">
    <property type="entry name" value="Vaccinia Virus protein VP39"/>
    <property type="match status" value="1"/>
</dbReference>